<dbReference type="SUPFAM" id="SSF55729">
    <property type="entry name" value="Acyl-CoA N-acyltransferases (Nat)"/>
    <property type="match status" value="1"/>
</dbReference>
<gene>
    <name evidence="2" type="ORF">M5G17_03280</name>
</gene>
<reference evidence="2 3" key="1">
    <citation type="submission" date="2022-05" db="EMBL/GenBank/DDBJ databases">
        <title>Novel Pseudomonas spp. Isolated from a Rainbow Trout Aquaculture Facility.</title>
        <authorList>
            <person name="Testerman T."/>
            <person name="Graf J."/>
        </authorList>
    </citation>
    <scope>NUCLEOTIDE SEQUENCE [LARGE SCALE GENOMIC DNA]</scope>
    <source>
        <strain evidence="2 3">ID1025</strain>
    </source>
</reference>
<evidence type="ECO:0000313" key="3">
    <source>
        <dbReference type="Proteomes" id="UP001148184"/>
    </source>
</evidence>
<dbReference type="EMBL" id="JAMDGZ010000007">
    <property type="protein sequence ID" value="MDD1012706.1"/>
    <property type="molecule type" value="Genomic_DNA"/>
</dbReference>
<dbReference type="EC" id="2.3.1.-" evidence="2"/>
<feature type="domain" description="N-acetyltransferase" evidence="1">
    <location>
        <begin position="6"/>
        <end position="158"/>
    </location>
</feature>
<dbReference type="InterPro" id="IPR016181">
    <property type="entry name" value="Acyl_CoA_acyltransferase"/>
</dbReference>
<evidence type="ECO:0000259" key="1">
    <source>
        <dbReference type="PROSITE" id="PS51186"/>
    </source>
</evidence>
<evidence type="ECO:0000313" key="2">
    <source>
        <dbReference type="EMBL" id="MDD1012706.1"/>
    </source>
</evidence>
<dbReference type="Gene3D" id="3.40.630.30">
    <property type="match status" value="1"/>
</dbReference>
<dbReference type="GO" id="GO:0016746">
    <property type="term" value="F:acyltransferase activity"/>
    <property type="evidence" value="ECO:0007669"/>
    <property type="project" value="UniProtKB-KW"/>
</dbReference>
<dbReference type="RefSeq" id="WP_273891582.1">
    <property type="nucleotide sequence ID" value="NZ_JAMDGP010000030.1"/>
</dbReference>
<dbReference type="InterPro" id="IPR000182">
    <property type="entry name" value="GNAT_dom"/>
</dbReference>
<sequence>MLKLAVALRALELADLAFAERLYASTRAEEMSYSGWPAEQIATFLRQQFEAQHTYYQHHYPDGEFSIIELNGTPIGRIYMFWGPTTLNLIDIALVPEYQMQGIGSALLAQQLQRVDELGLAVELSVETYNRAQRLYARTGFHVINESGVYLRMRRAPRNASSRIV</sequence>
<dbReference type="Pfam" id="PF00583">
    <property type="entry name" value="Acetyltransf_1"/>
    <property type="match status" value="1"/>
</dbReference>
<accession>A0ABT5P366</accession>
<protein>
    <submittedName>
        <fullName evidence="2">GNAT family N-acetyltransferase</fullName>
        <ecNumber evidence="2">2.3.1.-</ecNumber>
    </submittedName>
</protein>
<dbReference type="PROSITE" id="PS51186">
    <property type="entry name" value="GNAT"/>
    <property type="match status" value="1"/>
</dbReference>
<dbReference type="Proteomes" id="UP001148184">
    <property type="component" value="Unassembled WGS sequence"/>
</dbReference>
<keyword evidence="2" id="KW-0012">Acyltransferase</keyword>
<name>A0ABT5P366_9PSED</name>
<dbReference type="CDD" id="cd04301">
    <property type="entry name" value="NAT_SF"/>
    <property type="match status" value="1"/>
</dbReference>
<comment type="caution">
    <text evidence="2">The sequence shown here is derived from an EMBL/GenBank/DDBJ whole genome shotgun (WGS) entry which is preliminary data.</text>
</comment>
<proteinExistence type="predicted"/>
<keyword evidence="2" id="KW-0808">Transferase</keyword>
<organism evidence="2 3">
    <name type="scientific">Pseudomonas rubra</name>
    <dbReference type="NCBI Taxonomy" id="2942627"/>
    <lineage>
        <taxon>Bacteria</taxon>
        <taxon>Pseudomonadati</taxon>
        <taxon>Pseudomonadota</taxon>
        <taxon>Gammaproteobacteria</taxon>
        <taxon>Pseudomonadales</taxon>
        <taxon>Pseudomonadaceae</taxon>
        <taxon>Pseudomonas</taxon>
    </lineage>
</organism>
<keyword evidence="3" id="KW-1185">Reference proteome</keyword>